<evidence type="ECO:0000313" key="2">
    <source>
        <dbReference type="Proteomes" id="UP000190951"/>
    </source>
</evidence>
<evidence type="ECO:0000313" key="1">
    <source>
        <dbReference type="EMBL" id="URZ10916.1"/>
    </source>
</evidence>
<dbReference type="Proteomes" id="UP000190951">
    <property type="component" value="Chromosome"/>
</dbReference>
<organism evidence="1 2">
    <name type="scientific">Clostridium felsineum</name>
    <dbReference type="NCBI Taxonomy" id="36839"/>
    <lineage>
        <taxon>Bacteria</taxon>
        <taxon>Bacillati</taxon>
        <taxon>Bacillota</taxon>
        <taxon>Clostridia</taxon>
        <taxon>Eubacteriales</taxon>
        <taxon>Clostridiaceae</taxon>
        <taxon>Clostridium</taxon>
    </lineage>
</organism>
<keyword evidence="2" id="KW-1185">Reference proteome</keyword>
<dbReference type="RefSeq" id="WP_077835415.1">
    <property type="nucleotide sequence ID" value="NZ_CP096983.1"/>
</dbReference>
<sequence length="72" mass="8325">MENRERFKVICSECGHTFYACKSIAQEIGILDAGHGSCPKCRTFLNLTFDENSNEMKAMEWSKYLKSINRNK</sequence>
<name>A0A1S8LD43_9CLOT</name>
<reference evidence="1 2" key="1">
    <citation type="submission" date="2022-04" db="EMBL/GenBank/DDBJ databases">
        <title>Genome sequence of C. roseum typestrain.</title>
        <authorList>
            <person name="Poehlein A."/>
            <person name="Schoch T."/>
            <person name="Duerre P."/>
            <person name="Daniel R."/>
        </authorList>
    </citation>
    <scope>NUCLEOTIDE SEQUENCE [LARGE SCALE GENOMIC DNA]</scope>
    <source>
        <strain evidence="1 2">DSM 7320</strain>
    </source>
</reference>
<proteinExistence type="predicted"/>
<accession>A0A1S8LD43</accession>
<dbReference type="KEGG" id="crw:CROST_016320"/>
<dbReference type="AlphaFoldDB" id="A0A1S8LD43"/>
<gene>
    <name evidence="1" type="ORF">CROST_016320</name>
</gene>
<dbReference type="EMBL" id="CP096983">
    <property type="protein sequence ID" value="URZ10916.1"/>
    <property type="molecule type" value="Genomic_DNA"/>
</dbReference>
<protein>
    <submittedName>
        <fullName evidence="1">Uncharacterized protein</fullName>
    </submittedName>
</protein>
<dbReference type="STRING" id="84029.CROST_11000"/>